<keyword evidence="2" id="KW-1185">Reference proteome</keyword>
<comment type="caution">
    <text evidence="1">The sequence shown here is derived from an EMBL/GenBank/DDBJ whole genome shotgun (WGS) entry which is preliminary data.</text>
</comment>
<reference evidence="1 2" key="1">
    <citation type="submission" date="2023-08" db="EMBL/GenBank/DDBJ databases">
        <title>A Necator americanus chromosomal reference genome.</title>
        <authorList>
            <person name="Ilik V."/>
            <person name="Petrzelkova K.J."/>
            <person name="Pardy F."/>
            <person name="Fuh T."/>
            <person name="Niatou-Singa F.S."/>
            <person name="Gouil Q."/>
            <person name="Baker L."/>
            <person name="Ritchie M.E."/>
            <person name="Jex A.R."/>
            <person name="Gazzola D."/>
            <person name="Li H."/>
            <person name="Toshio Fujiwara R."/>
            <person name="Zhan B."/>
            <person name="Aroian R.V."/>
            <person name="Pafco B."/>
            <person name="Schwarz E.M."/>
        </authorList>
    </citation>
    <scope>NUCLEOTIDE SEQUENCE [LARGE SCALE GENOMIC DNA]</scope>
    <source>
        <strain evidence="1 2">Aroian</strain>
        <tissue evidence="1">Whole animal</tissue>
    </source>
</reference>
<dbReference type="PANTHER" id="PTHR22900">
    <property type="entry name" value="PROTEIN CBG14245-RELATED"/>
    <property type="match status" value="1"/>
</dbReference>
<dbReference type="InterPro" id="IPR005331">
    <property type="entry name" value="Sulfotransferase"/>
</dbReference>
<organism evidence="1 2">
    <name type="scientific">Necator americanus</name>
    <name type="common">Human hookworm</name>
    <dbReference type="NCBI Taxonomy" id="51031"/>
    <lineage>
        <taxon>Eukaryota</taxon>
        <taxon>Metazoa</taxon>
        <taxon>Ecdysozoa</taxon>
        <taxon>Nematoda</taxon>
        <taxon>Chromadorea</taxon>
        <taxon>Rhabditida</taxon>
        <taxon>Rhabditina</taxon>
        <taxon>Rhabditomorpha</taxon>
        <taxon>Strongyloidea</taxon>
        <taxon>Ancylostomatidae</taxon>
        <taxon>Bunostominae</taxon>
        <taxon>Necator</taxon>
    </lineage>
</organism>
<dbReference type="PANTHER" id="PTHR22900:SF13">
    <property type="entry name" value="CARBOHYDRATE SULFOTRANSFERASE-RELATED"/>
    <property type="match status" value="1"/>
</dbReference>
<evidence type="ECO:0000313" key="1">
    <source>
        <dbReference type="EMBL" id="KAK6731790.1"/>
    </source>
</evidence>
<sequence length="328" mass="38842">MSLLFQILLVFSLAYFLWNIYNNDLLLLMMCKDTKFNTKTTAVSLTVPHSESINLLHYCMGENTSKCVPPLLSFRNGYKVADKYRLIGCAIAKNLSTVLTAILCFLFDTDGFLMNNRNLTGDLYQIRFCLKRNEYDNIPIIYNNYNSDPNIWGMIAIVRDPLERFVSGFSDKCLRKQSWRNFTNHCQGCETNLTCFMERLYARMMRWTTKDEFERGSFDDNHFFPQNWRCDFRSYLNHYHIIKYASSKQSEFREDLIAILRKYNVSETSTRYIRTSLSSSRTRHTTKGTLEQQETRKAILTNHHHMDLLIKMFYYDFVLFGFPFPQLN</sequence>
<dbReference type="Proteomes" id="UP001303046">
    <property type="component" value="Unassembled WGS sequence"/>
</dbReference>
<accession>A0ABR1C2W5</accession>
<dbReference type="InterPro" id="IPR007669">
    <property type="entry name" value="Chst-1-like"/>
</dbReference>
<protein>
    <recommendedName>
        <fullName evidence="3">Sulfotransferase</fullName>
    </recommendedName>
</protein>
<evidence type="ECO:0008006" key="3">
    <source>
        <dbReference type="Google" id="ProtNLM"/>
    </source>
</evidence>
<dbReference type="EMBL" id="JAVFWL010000001">
    <property type="protein sequence ID" value="KAK6731790.1"/>
    <property type="molecule type" value="Genomic_DNA"/>
</dbReference>
<gene>
    <name evidence="1" type="primary">Necator_chrI.g4073</name>
    <name evidence="1" type="ORF">RB195_007944</name>
</gene>
<name>A0ABR1C2W5_NECAM</name>
<dbReference type="Pfam" id="PF03567">
    <property type="entry name" value="Sulfotransfer_2"/>
    <property type="match status" value="1"/>
</dbReference>
<evidence type="ECO:0000313" key="2">
    <source>
        <dbReference type="Proteomes" id="UP001303046"/>
    </source>
</evidence>
<proteinExistence type="predicted"/>